<keyword evidence="3" id="KW-0813">Transport</keyword>
<dbReference type="Pfam" id="PF00083">
    <property type="entry name" value="Sugar_tr"/>
    <property type="match status" value="1"/>
</dbReference>
<dbReference type="SUPFAM" id="SSF103473">
    <property type="entry name" value="MFS general substrate transporter"/>
    <property type="match status" value="1"/>
</dbReference>
<proteinExistence type="inferred from homology"/>
<comment type="subcellular location">
    <subcellularLocation>
        <location evidence="1">Membrane</location>
        <topology evidence="1">Multi-pass membrane protein</topology>
    </subcellularLocation>
</comment>
<evidence type="ECO:0000259" key="10">
    <source>
        <dbReference type="PROSITE" id="PS50850"/>
    </source>
</evidence>
<evidence type="ECO:0000256" key="2">
    <source>
        <dbReference type="ARBA" id="ARBA00010992"/>
    </source>
</evidence>
<feature type="chain" id="PRO_5018976247" description="Major facilitator superfamily (MFS) profile domain-containing protein" evidence="9">
    <location>
        <begin position="34"/>
        <end position="541"/>
    </location>
</feature>
<evidence type="ECO:0000313" key="11">
    <source>
        <dbReference type="EMBL" id="RSH86328.1"/>
    </source>
</evidence>
<feature type="transmembrane region" description="Helical" evidence="8">
    <location>
        <begin position="376"/>
        <end position="396"/>
    </location>
</feature>
<comment type="similarity">
    <text evidence="2">Belongs to the major facilitator superfamily. Sugar transporter (TC 2.A.1.1) family.</text>
</comment>
<feature type="compositionally biased region" description="Basic and acidic residues" evidence="7">
    <location>
        <begin position="485"/>
        <end position="517"/>
    </location>
</feature>
<accession>A0A427Y5G6</accession>
<dbReference type="InterPro" id="IPR020846">
    <property type="entry name" value="MFS_dom"/>
</dbReference>
<evidence type="ECO:0000256" key="8">
    <source>
        <dbReference type="SAM" id="Phobius"/>
    </source>
</evidence>
<dbReference type="RefSeq" id="XP_028479113.1">
    <property type="nucleotide sequence ID" value="XM_028620141.1"/>
</dbReference>
<dbReference type="GeneID" id="39589118"/>
<feature type="transmembrane region" description="Helical" evidence="8">
    <location>
        <begin position="343"/>
        <end position="364"/>
    </location>
</feature>
<evidence type="ECO:0000256" key="5">
    <source>
        <dbReference type="ARBA" id="ARBA00022989"/>
    </source>
</evidence>
<evidence type="ECO:0000256" key="7">
    <source>
        <dbReference type="SAM" id="MobiDB-lite"/>
    </source>
</evidence>
<dbReference type="Gene3D" id="1.20.1250.20">
    <property type="entry name" value="MFS general substrate transporter like domains"/>
    <property type="match status" value="1"/>
</dbReference>
<dbReference type="PROSITE" id="PS50850">
    <property type="entry name" value="MFS"/>
    <property type="match status" value="1"/>
</dbReference>
<dbReference type="InterPro" id="IPR005828">
    <property type="entry name" value="MFS_sugar_transport-like"/>
</dbReference>
<evidence type="ECO:0000256" key="3">
    <source>
        <dbReference type="ARBA" id="ARBA00022448"/>
    </source>
</evidence>
<dbReference type="PANTHER" id="PTHR48022:SF31">
    <property type="entry name" value="HEXOSE TRANSPORTER"/>
    <property type="match status" value="1"/>
</dbReference>
<dbReference type="Proteomes" id="UP000279236">
    <property type="component" value="Unassembled WGS sequence"/>
</dbReference>
<feature type="transmembrane region" description="Helical" evidence="8">
    <location>
        <begin position="316"/>
        <end position="336"/>
    </location>
</feature>
<dbReference type="InterPro" id="IPR036259">
    <property type="entry name" value="MFS_trans_sf"/>
</dbReference>
<evidence type="ECO:0000256" key="1">
    <source>
        <dbReference type="ARBA" id="ARBA00004141"/>
    </source>
</evidence>
<comment type="caution">
    <text evidence="11">The sequence shown here is derived from an EMBL/GenBank/DDBJ whole genome shotgun (WGS) entry which is preliminary data.</text>
</comment>
<feature type="transmembrane region" description="Helical" evidence="8">
    <location>
        <begin position="417"/>
        <end position="440"/>
    </location>
</feature>
<feature type="transmembrane region" description="Helical" evidence="8">
    <location>
        <begin position="158"/>
        <end position="176"/>
    </location>
</feature>
<evidence type="ECO:0000313" key="12">
    <source>
        <dbReference type="Proteomes" id="UP000279236"/>
    </source>
</evidence>
<feature type="transmembrane region" description="Helical" evidence="8">
    <location>
        <begin position="92"/>
        <end position="111"/>
    </location>
</feature>
<dbReference type="PROSITE" id="PS00217">
    <property type="entry name" value="SUGAR_TRANSPORT_2"/>
    <property type="match status" value="1"/>
</dbReference>
<feature type="signal peptide" evidence="9">
    <location>
        <begin position="1"/>
        <end position="33"/>
    </location>
</feature>
<organism evidence="11 12">
    <name type="scientific">Apiotrichum porosum</name>
    <dbReference type="NCBI Taxonomy" id="105984"/>
    <lineage>
        <taxon>Eukaryota</taxon>
        <taxon>Fungi</taxon>
        <taxon>Dikarya</taxon>
        <taxon>Basidiomycota</taxon>
        <taxon>Agaricomycotina</taxon>
        <taxon>Tremellomycetes</taxon>
        <taxon>Trichosporonales</taxon>
        <taxon>Trichosporonaceae</taxon>
        <taxon>Apiotrichum</taxon>
    </lineage>
</organism>
<reference evidence="11 12" key="1">
    <citation type="submission" date="2018-11" db="EMBL/GenBank/DDBJ databases">
        <title>Genome sequence of Apiotrichum porosum DSM 27194.</title>
        <authorList>
            <person name="Aliyu H."/>
            <person name="Gorte O."/>
            <person name="Ochsenreither K."/>
        </authorList>
    </citation>
    <scope>NUCLEOTIDE SEQUENCE [LARGE SCALE GENOMIC DNA]</scope>
    <source>
        <strain evidence="11 12">DSM 27194</strain>
    </source>
</reference>
<feature type="transmembrane region" description="Helical" evidence="8">
    <location>
        <begin position="274"/>
        <end position="296"/>
    </location>
</feature>
<keyword evidence="5 8" id="KW-1133">Transmembrane helix</keyword>
<protein>
    <recommendedName>
        <fullName evidence="10">Major facilitator superfamily (MFS) profile domain-containing protein</fullName>
    </recommendedName>
</protein>
<dbReference type="PANTHER" id="PTHR48022">
    <property type="entry name" value="PLASTIDIC GLUCOSE TRANSPORTER 4"/>
    <property type="match status" value="1"/>
</dbReference>
<feature type="region of interest" description="Disordered" evidence="7">
    <location>
        <begin position="485"/>
        <end position="541"/>
    </location>
</feature>
<evidence type="ECO:0000256" key="4">
    <source>
        <dbReference type="ARBA" id="ARBA00022692"/>
    </source>
</evidence>
<dbReference type="AlphaFoldDB" id="A0A427Y5G6"/>
<feature type="domain" description="Major facilitator superfamily (MFS) profile" evidence="10">
    <location>
        <begin position="25"/>
        <end position="470"/>
    </location>
</feature>
<evidence type="ECO:0000256" key="6">
    <source>
        <dbReference type="ARBA" id="ARBA00023136"/>
    </source>
</evidence>
<dbReference type="FunFam" id="1.20.1250.20:FF:000134">
    <property type="entry name" value="MFS sugar transporter protein"/>
    <property type="match status" value="1"/>
</dbReference>
<dbReference type="EMBL" id="RSCE01000002">
    <property type="protein sequence ID" value="RSH86328.1"/>
    <property type="molecule type" value="Genomic_DNA"/>
</dbReference>
<feature type="transmembrane region" description="Helical" evidence="8">
    <location>
        <begin position="446"/>
        <end position="467"/>
    </location>
</feature>
<keyword evidence="9" id="KW-0732">Signal</keyword>
<feature type="transmembrane region" description="Helical" evidence="8">
    <location>
        <begin position="57"/>
        <end position="80"/>
    </location>
</feature>
<keyword evidence="6 8" id="KW-0472">Membrane</keyword>
<dbReference type="GO" id="GO:0016020">
    <property type="term" value="C:membrane"/>
    <property type="evidence" value="ECO:0007669"/>
    <property type="project" value="UniProtKB-SubCell"/>
</dbReference>
<dbReference type="GO" id="GO:0005351">
    <property type="term" value="F:carbohydrate:proton symporter activity"/>
    <property type="evidence" value="ECO:0007669"/>
    <property type="project" value="TreeGrafter"/>
</dbReference>
<dbReference type="InterPro" id="IPR050360">
    <property type="entry name" value="MFS_Sugar_Transporters"/>
</dbReference>
<feature type="transmembrane region" description="Helical" evidence="8">
    <location>
        <begin position="117"/>
        <end position="138"/>
    </location>
</feature>
<dbReference type="InterPro" id="IPR005829">
    <property type="entry name" value="Sugar_transporter_CS"/>
</dbReference>
<sequence>MKRIATGTWCPAWVPESTKLLASILLVCSMAQSATVGYDGSCLNGLNILPSYSNYFNLNAATTGLNTASIFIGGIISNLVGGMITDRLGRRLTMLYFSLVALIGILLQTAAQDVAMFTVARIVLGFGTGVEGIAAGVYLNETFPSRWRTWGVGTLNNFYYIGALIAAGVTLGTSSWPNSTWAWRLPSLLQGVFSIICIMLVPFIPESPRWLVNRGLLDEAQDTVALTNSNGDKRAPVTVAVYNEIVETIAWEKDVGKKLSPLDLFKGKTNRRRLMIGASPGVITSSTGNIIASYYLGDELATAGVTSSTAQLQANVVLNVWCLICAVAGTQALVSWGRKPSAMLCQFSLIVMLYIIGGLSKMYADNTAANITSSNALVYGNVACVFLFQGFYSLCYTPILNLYPPEIMNYSMRANGFAFMNLLLNCCALVLVYVMPIGIANIGWKMYMINASWDWLFLIFIQAVFWVETKGMTLEEIDGIFEGEKHSSGPDVEAVRTGRAEVDKDEEKAEHEEHARPGEYYAGIQRLGETTRPTLSGEEDE</sequence>
<name>A0A427Y5G6_9TREE</name>
<keyword evidence="4 8" id="KW-0812">Transmembrane</keyword>
<evidence type="ECO:0000256" key="9">
    <source>
        <dbReference type="SAM" id="SignalP"/>
    </source>
</evidence>
<keyword evidence="12" id="KW-1185">Reference proteome</keyword>
<dbReference type="OrthoDB" id="6133115at2759"/>
<gene>
    <name evidence="11" type="ORF">EHS24_004575</name>
</gene>
<feature type="transmembrane region" description="Helical" evidence="8">
    <location>
        <begin position="188"/>
        <end position="204"/>
    </location>
</feature>